<organism evidence="2 3">
    <name type="scientific">Pacificimonas flava</name>
    <dbReference type="NCBI Taxonomy" id="1234595"/>
    <lineage>
        <taxon>Bacteria</taxon>
        <taxon>Pseudomonadati</taxon>
        <taxon>Pseudomonadota</taxon>
        <taxon>Alphaproteobacteria</taxon>
        <taxon>Sphingomonadales</taxon>
        <taxon>Sphingosinicellaceae</taxon>
        <taxon>Pacificimonas</taxon>
    </lineage>
</organism>
<evidence type="ECO:0000313" key="3">
    <source>
        <dbReference type="Proteomes" id="UP000011717"/>
    </source>
</evidence>
<reference evidence="2 3" key="1">
    <citation type="journal article" date="2013" name="Genome Announc.">
        <title>Draft Genome Sequence of Strain JLT2015T, Belonging to the Family Sphingomonadaceae of the Alphaproteobacteria.</title>
        <authorList>
            <person name="Tang K."/>
            <person name="Liu K."/>
            <person name="Li S."/>
            <person name="Jiao N."/>
        </authorList>
    </citation>
    <scope>NUCLEOTIDE SEQUENCE [LARGE SCALE GENOMIC DNA]</scope>
    <source>
        <strain evidence="2 3">JLT2015</strain>
    </source>
</reference>
<keyword evidence="1" id="KW-0812">Transmembrane</keyword>
<keyword evidence="1" id="KW-0472">Membrane</keyword>
<evidence type="ECO:0000313" key="2">
    <source>
        <dbReference type="EMBL" id="EMD84463.1"/>
    </source>
</evidence>
<gene>
    <name evidence="2" type="ORF">C725_0393</name>
</gene>
<dbReference type="AlphaFoldDB" id="M2U8Z7"/>
<name>M2U8Z7_9SPHN</name>
<evidence type="ECO:0000256" key="1">
    <source>
        <dbReference type="SAM" id="Phobius"/>
    </source>
</evidence>
<feature type="transmembrane region" description="Helical" evidence="1">
    <location>
        <begin position="45"/>
        <end position="64"/>
    </location>
</feature>
<protein>
    <submittedName>
        <fullName evidence="2">Uncharacterized protein</fullName>
    </submittedName>
</protein>
<sequence>MRMPAKILAFAGLLAPPVIWAAHWGLLYWAVSLELTLSRTVPVSGALVFALTAAALLALALVVWRARAFSPNGQEPGLRTFWLQFIHVGALIAGAGIVYSALPLMMVPA</sequence>
<accession>M2U8Z7</accession>
<proteinExistence type="predicted"/>
<comment type="caution">
    <text evidence="2">The sequence shown here is derived from an EMBL/GenBank/DDBJ whole genome shotgun (WGS) entry which is preliminary data.</text>
</comment>
<keyword evidence="3" id="KW-1185">Reference proteome</keyword>
<keyword evidence="1" id="KW-1133">Transmembrane helix</keyword>
<dbReference type="Proteomes" id="UP000011717">
    <property type="component" value="Unassembled WGS sequence"/>
</dbReference>
<dbReference type="EMBL" id="AMRV01000001">
    <property type="protein sequence ID" value="EMD84463.1"/>
    <property type="molecule type" value="Genomic_DNA"/>
</dbReference>
<feature type="transmembrane region" description="Helical" evidence="1">
    <location>
        <begin position="85"/>
        <end position="106"/>
    </location>
</feature>